<dbReference type="PROSITE" id="PS50961">
    <property type="entry name" value="HTH_LA"/>
    <property type="match status" value="1"/>
</dbReference>
<dbReference type="PANTHER" id="PTHR22792">
    <property type="entry name" value="LUPUS LA PROTEIN-RELATED"/>
    <property type="match status" value="1"/>
</dbReference>
<dbReference type="InterPro" id="IPR036390">
    <property type="entry name" value="WH_DNA-bd_sf"/>
</dbReference>
<evidence type="ECO:0000256" key="1">
    <source>
        <dbReference type="ARBA" id="ARBA00022884"/>
    </source>
</evidence>
<feature type="compositionally biased region" description="Low complexity" evidence="3">
    <location>
        <begin position="171"/>
        <end position="183"/>
    </location>
</feature>
<dbReference type="Gene3D" id="1.10.10.10">
    <property type="entry name" value="Winged helix-like DNA-binding domain superfamily/Winged helix DNA-binding domain"/>
    <property type="match status" value="1"/>
</dbReference>
<feature type="compositionally biased region" description="Basic residues" evidence="3">
    <location>
        <begin position="250"/>
        <end position="259"/>
    </location>
</feature>
<dbReference type="CDD" id="cd07323">
    <property type="entry name" value="LAM"/>
    <property type="match status" value="1"/>
</dbReference>
<evidence type="ECO:0000256" key="2">
    <source>
        <dbReference type="PROSITE-ProRule" id="PRU00332"/>
    </source>
</evidence>
<dbReference type="EMBL" id="JBBPBN010000023">
    <property type="protein sequence ID" value="KAK9010989.1"/>
    <property type="molecule type" value="Genomic_DNA"/>
</dbReference>
<dbReference type="Proteomes" id="UP001396334">
    <property type="component" value="Unassembled WGS sequence"/>
</dbReference>
<organism evidence="5 6">
    <name type="scientific">Hibiscus sabdariffa</name>
    <name type="common">roselle</name>
    <dbReference type="NCBI Taxonomy" id="183260"/>
    <lineage>
        <taxon>Eukaryota</taxon>
        <taxon>Viridiplantae</taxon>
        <taxon>Streptophyta</taxon>
        <taxon>Embryophyta</taxon>
        <taxon>Tracheophyta</taxon>
        <taxon>Spermatophyta</taxon>
        <taxon>Magnoliopsida</taxon>
        <taxon>eudicotyledons</taxon>
        <taxon>Gunneridae</taxon>
        <taxon>Pentapetalae</taxon>
        <taxon>rosids</taxon>
        <taxon>malvids</taxon>
        <taxon>Malvales</taxon>
        <taxon>Malvaceae</taxon>
        <taxon>Malvoideae</taxon>
        <taxon>Hibiscus</taxon>
    </lineage>
</organism>
<feature type="compositionally biased region" description="Basic and acidic residues" evidence="3">
    <location>
        <begin position="277"/>
        <end position="298"/>
    </location>
</feature>
<sequence>MAANINTANFNASAAVAAVNHSPSSPNQSHRAMKVSSSPWTEMFRGENDPIAGIPLTPSSSLSSPLSTALTEPPVAIVDEEEGIESEDAGPNGNAGKKPAWNKPSNDDAKVGAVMGTNKWPALSESAKVSTKTSSDSPRASDGSSASPSVVPVSQGNGTAISSPTSQKPVSNNANTNSNRTPNHVTPARQKSMKRTNNISASNGGLSQPPPPPQDPLVQSPVNSPSARDHVQRSGFVSQSHTGGNDHPHPRNSYRHRNGGPHPRGDGSHHQNFGGRRNQDHGNHEWNGRNFNGRDGHVQPRVAPRVMRHPPPPPVPNTVPFIGHTPMQPFGTPMGYPDMASLYMVPAAPPDSLRGLSFVAPMPQVFFPAPEPHENQLHASIVNQIDYYFSNENLIKDTYLRQNMDEQGWVPIKLIAGFKKVSLLTDNIQLIMDALQSSTVVEVQGDKVRKRNNWMRWIMPPSVQFPIISGQTTQVARVQNISLEQRNTNQIGARGQEGSDAALSGRPSFGDFNNQPQPFNSEGTAVSAQDKACSCLVGEGSAAAAGYGMDYGVIRCFSLRGCSRAGSTTFERR</sequence>
<dbReference type="SMART" id="SM00715">
    <property type="entry name" value="LA"/>
    <property type="match status" value="1"/>
</dbReference>
<feature type="region of interest" description="Disordered" evidence="3">
    <location>
        <begin position="17"/>
        <end position="298"/>
    </location>
</feature>
<feature type="compositionally biased region" description="Polar residues" evidence="3">
    <location>
        <begin position="155"/>
        <end position="170"/>
    </location>
</feature>
<name>A0ABR2RDZ5_9ROSI</name>
<keyword evidence="1 2" id="KW-0694">RNA-binding</keyword>
<feature type="compositionally biased region" description="Polar residues" evidence="3">
    <location>
        <begin position="26"/>
        <end position="40"/>
    </location>
</feature>
<dbReference type="Pfam" id="PF05383">
    <property type="entry name" value="La"/>
    <property type="match status" value="1"/>
</dbReference>
<feature type="compositionally biased region" description="Low complexity" evidence="3">
    <location>
        <begin position="55"/>
        <end position="74"/>
    </location>
</feature>
<feature type="compositionally biased region" description="Low complexity" evidence="3">
    <location>
        <begin position="134"/>
        <end position="154"/>
    </location>
</feature>
<accession>A0ABR2RDZ5</accession>
<feature type="compositionally biased region" description="Polar residues" evidence="3">
    <location>
        <begin position="195"/>
        <end position="205"/>
    </location>
</feature>
<feature type="domain" description="HTH La-type RNA-binding" evidence="4">
    <location>
        <begin position="371"/>
        <end position="460"/>
    </location>
</feature>
<evidence type="ECO:0000256" key="3">
    <source>
        <dbReference type="SAM" id="MobiDB-lite"/>
    </source>
</evidence>
<reference evidence="5 6" key="1">
    <citation type="journal article" date="2024" name="G3 (Bethesda)">
        <title>Genome assembly of Hibiscus sabdariffa L. provides insights into metabolisms of medicinal natural products.</title>
        <authorList>
            <person name="Kim T."/>
        </authorList>
    </citation>
    <scope>NUCLEOTIDE SEQUENCE [LARGE SCALE GENOMIC DNA]</scope>
    <source>
        <strain evidence="5">TK-2024</strain>
        <tissue evidence="5">Old leaves</tissue>
    </source>
</reference>
<dbReference type="SUPFAM" id="SSF46785">
    <property type="entry name" value="Winged helix' DNA-binding domain"/>
    <property type="match status" value="1"/>
</dbReference>
<protein>
    <recommendedName>
        <fullName evidence="4">HTH La-type RNA-binding domain-containing protein</fullName>
    </recommendedName>
</protein>
<dbReference type="InterPro" id="IPR045180">
    <property type="entry name" value="La_dom_prot"/>
</dbReference>
<evidence type="ECO:0000313" key="5">
    <source>
        <dbReference type="EMBL" id="KAK9010989.1"/>
    </source>
</evidence>
<feature type="compositionally biased region" description="Acidic residues" evidence="3">
    <location>
        <begin position="78"/>
        <end position="88"/>
    </location>
</feature>
<feature type="region of interest" description="Disordered" evidence="3">
    <location>
        <begin position="493"/>
        <end position="523"/>
    </location>
</feature>
<dbReference type="PANTHER" id="PTHR22792:SF132">
    <property type="entry name" value="LA-RELATED PROTEIN 1"/>
    <property type="match status" value="1"/>
</dbReference>
<feature type="compositionally biased region" description="Polar residues" evidence="3">
    <location>
        <begin position="511"/>
        <end position="523"/>
    </location>
</feature>
<evidence type="ECO:0000259" key="4">
    <source>
        <dbReference type="PROSITE" id="PS50961"/>
    </source>
</evidence>
<gene>
    <name evidence="5" type="ORF">V6N11_043850</name>
</gene>
<keyword evidence="6" id="KW-1185">Reference proteome</keyword>
<dbReference type="InterPro" id="IPR036388">
    <property type="entry name" value="WH-like_DNA-bd_sf"/>
</dbReference>
<evidence type="ECO:0000313" key="6">
    <source>
        <dbReference type="Proteomes" id="UP001396334"/>
    </source>
</evidence>
<dbReference type="InterPro" id="IPR006630">
    <property type="entry name" value="La_HTH"/>
</dbReference>
<proteinExistence type="predicted"/>
<comment type="caution">
    <text evidence="5">The sequence shown here is derived from an EMBL/GenBank/DDBJ whole genome shotgun (WGS) entry which is preliminary data.</text>
</comment>